<name>A0A6J6NYL9_9ZZZZ</name>
<dbReference type="EMBL" id="CAEZXP010000001">
    <property type="protein sequence ID" value="CAB4689594.1"/>
    <property type="molecule type" value="Genomic_DNA"/>
</dbReference>
<keyword evidence="9" id="KW-0413">Isomerase</keyword>
<proteinExistence type="inferred from homology"/>
<dbReference type="InterPro" id="IPR013785">
    <property type="entry name" value="Aldolase_TIM"/>
</dbReference>
<dbReference type="GO" id="GO:0003949">
    <property type="term" value="F:1-(5-phosphoribosyl)-5-[(5-phosphoribosylamino)methylideneamino]imidazole-4-carboxamide isomerase activity"/>
    <property type="evidence" value="ECO:0007669"/>
    <property type="project" value="UniProtKB-EC"/>
</dbReference>
<evidence type="ECO:0000256" key="9">
    <source>
        <dbReference type="ARBA" id="ARBA00023235"/>
    </source>
</evidence>
<evidence type="ECO:0000256" key="5">
    <source>
        <dbReference type="ARBA" id="ARBA00012550"/>
    </source>
</evidence>
<evidence type="ECO:0000256" key="4">
    <source>
        <dbReference type="ARBA" id="ARBA00009667"/>
    </source>
</evidence>
<gene>
    <name evidence="10" type="ORF">UFOPK2399_00609</name>
</gene>
<keyword evidence="7" id="KW-0028">Amino-acid biosynthesis</keyword>
<keyword evidence="8" id="KW-0368">Histidine biosynthesis</keyword>
<evidence type="ECO:0000256" key="6">
    <source>
        <dbReference type="ARBA" id="ARBA00022490"/>
    </source>
</evidence>
<dbReference type="GO" id="GO:0005737">
    <property type="term" value="C:cytoplasm"/>
    <property type="evidence" value="ECO:0007669"/>
    <property type="project" value="UniProtKB-SubCell"/>
</dbReference>
<evidence type="ECO:0000313" key="10">
    <source>
        <dbReference type="EMBL" id="CAB4689594.1"/>
    </source>
</evidence>
<dbReference type="InterPro" id="IPR006062">
    <property type="entry name" value="His_biosynth"/>
</dbReference>
<comment type="pathway">
    <text evidence="3">Amino-acid biosynthesis; L-histidine biosynthesis; L-histidine from 5-phospho-alpha-D-ribose 1-diphosphate: step 4/9.</text>
</comment>
<evidence type="ECO:0000256" key="3">
    <source>
        <dbReference type="ARBA" id="ARBA00005133"/>
    </source>
</evidence>
<dbReference type="Gene3D" id="3.20.20.70">
    <property type="entry name" value="Aldolase class I"/>
    <property type="match status" value="1"/>
</dbReference>
<comment type="similarity">
    <text evidence="4">Belongs to the HisA/HisF family.</text>
</comment>
<keyword evidence="6" id="KW-0963">Cytoplasm</keyword>
<accession>A0A6J6NYL9</accession>
<dbReference type="PANTHER" id="PTHR43090">
    <property type="entry name" value="1-(5-PHOSPHORIBOSYL)-5-[(5-PHOSPHORIBOSYLAMINO)METHYLIDENEAMINO] IMIDAZOLE-4-CARBOXAMIDE ISOMERASE"/>
    <property type="match status" value="1"/>
</dbReference>
<dbReference type="SUPFAM" id="SSF51366">
    <property type="entry name" value="Ribulose-phoshate binding barrel"/>
    <property type="match status" value="1"/>
</dbReference>
<evidence type="ECO:0000256" key="8">
    <source>
        <dbReference type="ARBA" id="ARBA00023102"/>
    </source>
</evidence>
<comment type="catalytic activity">
    <reaction evidence="1">
        <text>1-(5-phospho-beta-D-ribosyl)-5-[(5-phospho-beta-D-ribosylamino)methylideneamino]imidazole-4-carboxamide = 5-[(5-phospho-1-deoxy-D-ribulos-1-ylimino)methylamino]-1-(5-phospho-beta-D-ribosyl)imidazole-4-carboxamide</text>
        <dbReference type="Rhea" id="RHEA:15469"/>
        <dbReference type="ChEBI" id="CHEBI:58435"/>
        <dbReference type="ChEBI" id="CHEBI:58525"/>
        <dbReference type="EC" id="5.3.1.16"/>
    </reaction>
</comment>
<comment type="subcellular location">
    <subcellularLocation>
        <location evidence="2">Cytoplasm</location>
    </subcellularLocation>
</comment>
<dbReference type="AlphaFoldDB" id="A0A6J6NYL9"/>
<dbReference type="Pfam" id="PF00977">
    <property type="entry name" value="His_biosynth"/>
    <property type="match status" value="1"/>
</dbReference>
<protein>
    <recommendedName>
        <fullName evidence="5">1-(5-phosphoribosyl)-5-[(5-phosphoribosylamino)methylideneamino]imidazole-4-carboxamideisomerase</fullName>
        <ecNumber evidence="5">5.3.1.16</ecNumber>
    </recommendedName>
</protein>
<dbReference type="InterPro" id="IPR011060">
    <property type="entry name" value="RibuloseP-bd_barrel"/>
</dbReference>
<dbReference type="PANTHER" id="PTHR43090:SF2">
    <property type="entry name" value="1-(5-PHOSPHORIBOSYL)-5-[(5-PHOSPHORIBOSYLAMINO)METHYLIDENEAMINO] IMIDAZOLE-4-CARBOXAMIDE ISOMERASE"/>
    <property type="match status" value="1"/>
</dbReference>
<evidence type="ECO:0000256" key="7">
    <source>
        <dbReference type="ARBA" id="ARBA00022605"/>
    </source>
</evidence>
<organism evidence="10">
    <name type="scientific">freshwater metagenome</name>
    <dbReference type="NCBI Taxonomy" id="449393"/>
    <lineage>
        <taxon>unclassified sequences</taxon>
        <taxon>metagenomes</taxon>
        <taxon>ecological metagenomes</taxon>
    </lineage>
</organism>
<dbReference type="GO" id="GO:0000105">
    <property type="term" value="P:L-histidine biosynthetic process"/>
    <property type="evidence" value="ECO:0007669"/>
    <property type="project" value="UniProtKB-UniPathway"/>
</dbReference>
<evidence type="ECO:0000256" key="2">
    <source>
        <dbReference type="ARBA" id="ARBA00004496"/>
    </source>
</evidence>
<dbReference type="HAMAP" id="MF_01014">
    <property type="entry name" value="HisA"/>
    <property type="match status" value="1"/>
</dbReference>
<reference evidence="10" key="1">
    <citation type="submission" date="2020-05" db="EMBL/GenBank/DDBJ databases">
        <authorList>
            <person name="Chiriac C."/>
            <person name="Salcher M."/>
            <person name="Ghai R."/>
            <person name="Kavagutti S V."/>
        </authorList>
    </citation>
    <scope>NUCLEOTIDE SEQUENCE</scope>
</reference>
<dbReference type="UniPathway" id="UPA00031">
    <property type="reaction ID" value="UER00009"/>
</dbReference>
<dbReference type="InterPro" id="IPR023016">
    <property type="entry name" value="HisA/PriA"/>
</dbReference>
<dbReference type="EC" id="5.3.1.16" evidence="5"/>
<evidence type="ECO:0000256" key="1">
    <source>
        <dbReference type="ARBA" id="ARBA00000901"/>
    </source>
</evidence>
<dbReference type="InterPro" id="IPR044524">
    <property type="entry name" value="Isoase_HisA-like"/>
</dbReference>
<sequence length="247" mass="24733">MPVDMVCTPMTTPTPHLTLDGWLDGPIEIIPAVDVLGTSAVRLHQGDYDAVVADAGDPIALAAAWANAGASRVHLVDLDGARSGRVRPEIVAAVATAIGGVKLQASGGIRSLADAASLLEAGADRVIVGTAAFPDPAPWVEALGDRLIVALDVRDGQVRTGGWLEGSGFAVADAVARCLDAGVVRVHCTAIDRDGTLAGPDLDLVASVAASGLAVLAAGGVSDPTDLETLANAGAEAAVVGRALLPH</sequence>
<dbReference type="CDD" id="cd04732">
    <property type="entry name" value="HisA"/>
    <property type="match status" value="1"/>
</dbReference>
<dbReference type="GO" id="GO:0000162">
    <property type="term" value="P:L-tryptophan biosynthetic process"/>
    <property type="evidence" value="ECO:0007669"/>
    <property type="project" value="TreeGrafter"/>
</dbReference>